<keyword evidence="1" id="KW-0812">Transmembrane</keyword>
<comment type="caution">
    <text evidence="2">The sequence shown here is derived from an EMBL/GenBank/DDBJ whole genome shotgun (WGS) entry which is preliminary data.</text>
</comment>
<keyword evidence="1" id="KW-1133">Transmembrane helix</keyword>
<feature type="transmembrane region" description="Helical" evidence="1">
    <location>
        <begin position="7"/>
        <end position="28"/>
    </location>
</feature>
<proteinExistence type="predicted"/>
<reference evidence="2 3" key="1">
    <citation type="submission" date="2016-03" db="EMBL/GenBank/DDBJ databases">
        <title>Microsymbionts genomes from the relict species Vavilovia formosa (Stev.) Fed.</title>
        <authorList>
            <person name="Kopat V."/>
            <person name="Chirak E."/>
            <person name="Kimeklis A."/>
            <person name="Andronov E."/>
        </authorList>
    </citation>
    <scope>NUCLEOTIDE SEQUENCE [LARGE SCALE GENOMIC DNA]</scope>
    <source>
        <strain evidence="2 3">Vaf07</strain>
    </source>
</reference>
<protein>
    <submittedName>
        <fullName evidence="2">Uncharacterized protein</fullName>
    </submittedName>
</protein>
<dbReference type="RefSeq" id="WP_068731018.1">
    <property type="nucleotide sequence ID" value="NZ_LVYV01000004.1"/>
</dbReference>
<sequence>MLKRRFVVIATIVGVVGALTGGSALLLWPEADNWTEEAKACVANKYAGYWESSGKYSFKLDYENACDRKVSCAIDVQINNAKQSIKQHGVLVFAPRGQTPTPNSYSVPVTSLVGSAQADRNCRFV</sequence>
<name>A0A161RMG8_9BRAD</name>
<keyword evidence="3" id="KW-1185">Reference proteome</keyword>
<dbReference type="AlphaFoldDB" id="A0A161RMG8"/>
<dbReference type="EMBL" id="LVYV01000004">
    <property type="protein sequence ID" value="KZD24318.1"/>
    <property type="molecule type" value="Genomic_DNA"/>
</dbReference>
<gene>
    <name evidence="2" type="ORF">A4A58_22830</name>
</gene>
<evidence type="ECO:0000313" key="2">
    <source>
        <dbReference type="EMBL" id="KZD24318.1"/>
    </source>
</evidence>
<evidence type="ECO:0000256" key="1">
    <source>
        <dbReference type="SAM" id="Phobius"/>
    </source>
</evidence>
<evidence type="ECO:0000313" key="3">
    <source>
        <dbReference type="Proteomes" id="UP000076574"/>
    </source>
</evidence>
<dbReference type="Proteomes" id="UP000076574">
    <property type="component" value="Unassembled WGS sequence"/>
</dbReference>
<accession>A0A161RMG8</accession>
<keyword evidence="1" id="KW-0472">Membrane</keyword>
<dbReference type="OrthoDB" id="8265451at2"/>
<organism evidence="2 3">
    <name type="scientific">Tardiphaga robiniae</name>
    <dbReference type="NCBI Taxonomy" id="943830"/>
    <lineage>
        <taxon>Bacteria</taxon>
        <taxon>Pseudomonadati</taxon>
        <taxon>Pseudomonadota</taxon>
        <taxon>Alphaproteobacteria</taxon>
        <taxon>Hyphomicrobiales</taxon>
        <taxon>Nitrobacteraceae</taxon>
        <taxon>Tardiphaga</taxon>
    </lineage>
</organism>